<reference evidence="1" key="1">
    <citation type="submission" date="2019-07" db="EMBL/GenBank/DDBJ databases">
        <authorList>
            <person name="Wongkuna S."/>
            <person name="Scaria J."/>
        </authorList>
    </citation>
    <scope>NUCLEOTIDE SEQUENCE [LARGE SCALE GENOMIC DNA]</scope>
    <source>
        <strain evidence="1">SW178</strain>
    </source>
</reference>
<dbReference type="RefSeq" id="WP_150311239.1">
    <property type="nucleotide sequence ID" value="NZ_VMSO01000016.1"/>
</dbReference>
<dbReference type="OrthoDB" id="9761519at2"/>
<name>A0A5M9HVQ3_9FIRM</name>
<organism evidence="1 2">
    <name type="scientific">Mediterraneibacter catenae</name>
    <dbReference type="NCBI Taxonomy" id="2594882"/>
    <lineage>
        <taxon>Bacteria</taxon>
        <taxon>Bacillati</taxon>
        <taxon>Bacillota</taxon>
        <taxon>Clostridia</taxon>
        <taxon>Lachnospirales</taxon>
        <taxon>Lachnospiraceae</taxon>
        <taxon>Mediterraneibacter</taxon>
    </lineage>
</organism>
<dbReference type="Gene3D" id="2.60.120.260">
    <property type="entry name" value="Galactose-binding domain-like"/>
    <property type="match status" value="1"/>
</dbReference>
<dbReference type="PANTHER" id="PTHR36848">
    <property type="entry name" value="DNA-BINDING PROTEIN (PUTATIVE SECRETED PROTEIN)-RELATED"/>
    <property type="match status" value="1"/>
</dbReference>
<proteinExistence type="predicted"/>
<evidence type="ECO:0000313" key="1">
    <source>
        <dbReference type="EMBL" id="KAA8500808.1"/>
    </source>
</evidence>
<dbReference type="EMBL" id="VMSO01000016">
    <property type="protein sequence ID" value="KAA8500808.1"/>
    <property type="molecule type" value="Genomic_DNA"/>
</dbReference>
<protein>
    <submittedName>
        <fullName evidence="1">Glycoside hydrolase family 2</fullName>
    </submittedName>
</protein>
<accession>A0A5M9HVQ3</accession>
<dbReference type="Proteomes" id="UP000322025">
    <property type="component" value="Unassembled WGS sequence"/>
</dbReference>
<gene>
    <name evidence="1" type="ORF">FNY66_11545</name>
</gene>
<evidence type="ECO:0000313" key="2">
    <source>
        <dbReference type="Proteomes" id="UP000322025"/>
    </source>
</evidence>
<keyword evidence="1" id="KW-0378">Hydrolase</keyword>
<dbReference type="PANTHER" id="PTHR36848:SF2">
    <property type="entry name" value="SECRETED PROTEIN"/>
    <property type="match status" value="1"/>
</dbReference>
<dbReference type="InterPro" id="IPR008979">
    <property type="entry name" value="Galactose-bd-like_sf"/>
</dbReference>
<dbReference type="AlphaFoldDB" id="A0A5M9HVQ3"/>
<keyword evidence="2" id="KW-1185">Reference proteome</keyword>
<dbReference type="InterPro" id="IPR053161">
    <property type="entry name" value="Ulvan_degrading_GH"/>
</dbReference>
<dbReference type="GO" id="GO:0016787">
    <property type="term" value="F:hydrolase activity"/>
    <property type="evidence" value="ECO:0007669"/>
    <property type="project" value="UniProtKB-KW"/>
</dbReference>
<dbReference type="SUPFAM" id="SSF49785">
    <property type="entry name" value="Galactose-binding domain-like"/>
    <property type="match status" value="1"/>
</dbReference>
<sequence>MKNSQVHIFPFLWMRGEEESVLRTELEKISESSINAVCLEARPHPDFAGDGWWHDFDIVLDEAKKRDMKIWILDDAHFPTGQANGLLPKKYPERARRYLYTQFVELTGPVPCAQVNVDLMTTKQITWMDLGKPIVKPLIDESRIVSVTACRLEKGEVLSGEVVDLTGNIRDGILTWDIPAGTWRIHVNFVTTDFGVNPEYINYIDEDSVKVLIESVYEPHYERYKDEFGKTILGFFSDEPGFYNTNGLEMNDKIGTKLMPLPWGKEMEKMFAEACGDDWKEKIPYLWYEDADGEFSDLRFHYMDCVSRLYAKNFSGQLGRWCREHGVEYVGHVVEDGRQHSRLGSGAAHYFRAMLGQDMAGIDNIGNQLIPGNPDSSRHNGAILWDPTFYHFGIGKLGASAAAIDPKKQGRLLCENFGAYGWSLGIKNMKWMVDSFIAQGVNRFVPHAFSMAEYPDDDCPPHYYARGNNPQFPFFGKLMEYTDRLCQIFDGGMNVPQAAVLYEAEADWAGETMPFYAPGRELLEHQIDYEVIPADVFEDSEYYGTKVENGSLIVNGRCMKALIIPQADHISEEAVKFITANSDLNVIFVNSRPKAVTGGKFSADVLEKYPAVPLEELADTLRNAGIFDIQTENKYKTLSVYHYKKEKDFYYFFNTSLSETISTEVTLRENGCFGMYDAMTDRWYKADQKGSSFRLELKPYESVVLAVDPDHGLEENLKARSTGAVDISGSWKFRMCPAGSKEWTEMEEMDSLRPVSEKYRDFSGVMEYTKMVNVKKDGSRYIFSPQYVFECMEVSVNGAAAGTKICPPYDVDITDALTDGENEIRVRVVNTLLRDANTKPGIFGPDRAVMEPSGMFGTICLVKERMHDPAE</sequence>
<comment type="caution">
    <text evidence="1">The sequence shown here is derived from an EMBL/GenBank/DDBJ whole genome shotgun (WGS) entry which is preliminary data.</text>
</comment>